<feature type="transmembrane region" description="Helical" evidence="21">
    <location>
        <begin position="294"/>
        <end position="313"/>
    </location>
</feature>
<feature type="binding site" evidence="19">
    <location>
        <position position="321"/>
    </location>
    <ligand>
        <name>Zn(2+)</name>
        <dbReference type="ChEBI" id="CHEBI:29105"/>
        <label>1</label>
    </ligand>
</feature>
<dbReference type="STRING" id="5098.A0A507R678"/>
<evidence type="ECO:0000256" key="8">
    <source>
        <dbReference type="ARBA" id="ARBA00022723"/>
    </source>
</evidence>
<comment type="caution">
    <text evidence="23">The sequence shown here is derived from an EMBL/GenBank/DDBJ whole genome shotgun (WGS) entry which is preliminary data.</text>
</comment>
<keyword evidence="5 18" id="KW-0444">Lipid biosynthesis</keyword>
<feature type="domain" description="Cytochrome b5 heme-binding" evidence="22">
    <location>
        <begin position="6"/>
        <end position="85"/>
    </location>
</feature>
<dbReference type="PIRSF" id="PIRSF005149">
    <property type="entry name" value="IPC-B_HD"/>
    <property type="match status" value="1"/>
</dbReference>
<dbReference type="PROSITE" id="PS00191">
    <property type="entry name" value="CYTOCHROME_B5_1"/>
    <property type="match status" value="1"/>
</dbReference>
<dbReference type="InterPro" id="IPR036400">
    <property type="entry name" value="Cyt_B5-like_heme/steroid_sf"/>
</dbReference>
<evidence type="ECO:0000256" key="13">
    <source>
        <dbReference type="ARBA" id="ARBA00023002"/>
    </source>
</evidence>
<dbReference type="InterPro" id="IPR001199">
    <property type="entry name" value="Cyt_B5-like_heme/steroid-bd"/>
</dbReference>
<evidence type="ECO:0000256" key="14">
    <source>
        <dbReference type="ARBA" id="ARBA00023004"/>
    </source>
</evidence>
<dbReference type="GO" id="GO:0020037">
    <property type="term" value="F:heme binding"/>
    <property type="evidence" value="ECO:0007669"/>
    <property type="project" value="InterPro"/>
</dbReference>
<evidence type="ECO:0000256" key="2">
    <source>
        <dbReference type="ARBA" id="ARBA00004991"/>
    </source>
</evidence>
<protein>
    <recommendedName>
        <fullName evidence="18">Ceramide very long chain fatty acid hydroxylase</fullName>
        <ecNumber evidence="18">1.-.-.-</ecNumber>
    </recommendedName>
</protein>
<comment type="cofactor">
    <cofactor evidence="20">
        <name>Fe cation</name>
        <dbReference type="ChEBI" id="CHEBI:24875"/>
    </cofactor>
</comment>
<dbReference type="PROSITE" id="PS50255">
    <property type="entry name" value="CYTOCHROME_B5_2"/>
    <property type="match status" value="1"/>
</dbReference>
<dbReference type="SMART" id="SM01117">
    <property type="entry name" value="Cyt-b5"/>
    <property type="match status" value="1"/>
</dbReference>
<feature type="binding site" evidence="19">
    <location>
        <position position="317"/>
    </location>
    <ligand>
        <name>Zn(2+)</name>
        <dbReference type="ChEBI" id="CHEBI:29105"/>
        <label>1</label>
    </ligand>
</feature>
<dbReference type="InterPro" id="IPR014430">
    <property type="entry name" value="Scs7"/>
</dbReference>
<evidence type="ECO:0000256" key="10">
    <source>
        <dbReference type="ARBA" id="ARBA00022832"/>
    </source>
</evidence>
<feature type="binding site" evidence="19">
    <location>
        <position position="336"/>
    </location>
    <ligand>
        <name>Zn(2+)</name>
        <dbReference type="ChEBI" id="CHEBI:29105"/>
        <label>1</label>
    </ligand>
</feature>
<dbReference type="Pfam" id="PF00173">
    <property type="entry name" value="Cyt-b5"/>
    <property type="match status" value="1"/>
</dbReference>
<keyword evidence="15 18" id="KW-0443">Lipid metabolism</keyword>
<evidence type="ECO:0000256" key="11">
    <source>
        <dbReference type="ARBA" id="ARBA00022833"/>
    </source>
</evidence>
<dbReference type="Proteomes" id="UP000319663">
    <property type="component" value="Unassembled WGS sequence"/>
</dbReference>
<feature type="binding site" evidence="19">
    <location>
        <position position="260"/>
    </location>
    <ligand>
        <name>Zn(2+)</name>
        <dbReference type="ChEBI" id="CHEBI:29105"/>
        <label>1</label>
    </ligand>
</feature>
<evidence type="ECO:0000256" key="21">
    <source>
        <dbReference type="SAM" id="Phobius"/>
    </source>
</evidence>
<reference evidence="23 24" key="1">
    <citation type="submission" date="2019-06" db="EMBL/GenBank/DDBJ databases">
        <title>Wine fermentation using esterase from Monascus purpureus.</title>
        <authorList>
            <person name="Geng C."/>
            <person name="Zhang Y."/>
        </authorList>
    </citation>
    <scope>NUCLEOTIDE SEQUENCE [LARGE SCALE GENOMIC DNA]</scope>
    <source>
        <strain evidence="23">HQ1</strain>
    </source>
</reference>
<evidence type="ECO:0000256" key="16">
    <source>
        <dbReference type="ARBA" id="ARBA00023136"/>
    </source>
</evidence>
<dbReference type="AlphaFoldDB" id="A0A507R678"/>
<comment type="subcellular location">
    <subcellularLocation>
        <location evidence="1">Endoplasmic reticulum membrane</location>
        <topology evidence="1">Multi-pass membrane protein</topology>
    </subcellularLocation>
</comment>
<feature type="transmembrane region" description="Helical" evidence="21">
    <location>
        <begin position="185"/>
        <end position="208"/>
    </location>
</feature>
<evidence type="ECO:0000256" key="5">
    <source>
        <dbReference type="ARBA" id="ARBA00022516"/>
    </source>
</evidence>
<comment type="function">
    <text evidence="18">Ceramide hydroxylase involved in the hydroxylation of sphingolipid-associated very long chain fatty acids. Postulated to hydroxylate the very long chain fatty acid of dihydroceramides and phytoceramides at C-2.</text>
</comment>
<keyword evidence="17 18" id="KW-0275">Fatty acid biosynthesis</keyword>
<feature type="binding site" evidence="19">
    <location>
        <position position="340"/>
    </location>
    <ligand>
        <name>Zn(2+)</name>
        <dbReference type="ChEBI" id="CHEBI:29105"/>
        <label>1</label>
    </ligand>
</feature>
<comment type="cofactor">
    <cofactor evidence="18 19">
        <name>Zn(2+)</name>
        <dbReference type="ChEBI" id="CHEBI:29105"/>
    </cofactor>
    <text evidence="18 19">Binds 2 Zn(2+) ions per subunit that likely form a catalytic dimetal center.</text>
</comment>
<feature type="binding site" evidence="19">
    <location>
        <position position="339"/>
    </location>
    <ligand>
        <name>Zn(2+)</name>
        <dbReference type="ChEBI" id="CHEBI:29105"/>
        <label>1</label>
    </ligand>
</feature>
<evidence type="ECO:0000256" key="19">
    <source>
        <dbReference type="PIRSR" id="PIRSR005149-1"/>
    </source>
</evidence>
<evidence type="ECO:0000256" key="18">
    <source>
        <dbReference type="PIRNR" id="PIRNR005149"/>
    </source>
</evidence>
<evidence type="ECO:0000256" key="7">
    <source>
        <dbReference type="ARBA" id="ARBA00022692"/>
    </source>
</evidence>
<dbReference type="Gene3D" id="3.10.120.10">
    <property type="entry name" value="Cytochrome b5-like heme/steroid binding domain"/>
    <property type="match status" value="1"/>
</dbReference>
<keyword evidence="16 18" id="KW-0472">Membrane</keyword>
<keyword evidence="9 18" id="KW-0256">Endoplasmic reticulum</keyword>
<dbReference type="GO" id="GO:0080132">
    <property type="term" value="F:fatty acid 2-hydroxylase activity"/>
    <property type="evidence" value="ECO:0007669"/>
    <property type="project" value="InterPro"/>
</dbReference>
<dbReference type="EC" id="1.-.-.-" evidence="18"/>
<evidence type="ECO:0000256" key="17">
    <source>
        <dbReference type="ARBA" id="ARBA00023160"/>
    </source>
</evidence>
<dbReference type="SUPFAM" id="SSF55856">
    <property type="entry name" value="Cytochrome b5-like heme/steroid binding domain"/>
    <property type="match status" value="1"/>
</dbReference>
<evidence type="ECO:0000256" key="20">
    <source>
        <dbReference type="PIRSR" id="PIRSR005149-50"/>
    </source>
</evidence>
<organism evidence="23 24">
    <name type="scientific">Monascus purpureus</name>
    <name type="common">Red mold</name>
    <name type="synonym">Monascus anka</name>
    <dbReference type="NCBI Taxonomy" id="5098"/>
    <lineage>
        <taxon>Eukaryota</taxon>
        <taxon>Fungi</taxon>
        <taxon>Dikarya</taxon>
        <taxon>Ascomycota</taxon>
        <taxon>Pezizomycotina</taxon>
        <taxon>Eurotiomycetes</taxon>
        <taxon>Eurotiomycetidae</taxon>
        <taxon>Eurotiales</taxon>
        <taxon>Aspergillaceae</taxon>
        <taxon>Monascus</taxon>
    </lineage>
</organism>
<dbReference type="GO" id="GO:0005789">
    <property type="term" value="C:endoplasmic reticulum membrane"/>
    <property type="evidence" value="ECO:0007669"/>
    <property type="project" value="UniProtKB-SubCell"/>
</dbReference>
<accession>A0A507R678</accession>
<feature type="binding site" evidence="19">
    <location>
        <position position="257"/>
    </location>
    <ligand>
        <name>Zn(2+)</name>
        <dbReference type="ChEBI" id="CHEBI:29105"/>
        <label>1</label>
    </ligand>
</feature>
<dbReference type="PANTHER" id="PTHR12863:SF1">
    <property type="entry name" value="FATTY ACID 2-HYDROXYLASE"/>
    <property type="match status" value="1"/>
</dbReference>
<dbReference type="InterPro" id="IPR018506">
    <property type="entry name" value="Cyt_B5_heme-BS"/>
</dbReference>
<evidence type="ECO:0000256" key="9">
    <source>
        <dbReference type="ARBA" id="ARBA00022824"/>
    </source>
</evidence>
<keyword evidence="11 19" id="KW-0862">Zinc</keyword>
<evidence type="ECO:0000256" key="4">
    <source>
        <dbReference type="ARBA" id="ARBA00005747"/>
    </source>
</evidence>
<dbReference type="PANTHER" id="PTHR12863">
    <property type="entry name" value="FATTY ACID HYDROXYLASE"/>
    <property type="match status" value="1"/>
</dbReference>
<gene>
    <name evidence="23" type="primary">SCS7</name>
    <name evidence="23" type="ORF">MPDQ_005541</name>
</gene>
<feature type="binding site" description="axial binding residue" evidence="20">
    <location>
        <position position="68"/>
    </location>
    <ligand>
        <name>heme</name>
        <dbReference type="ChEBI" id="CHEBI:30413"/>
    </ligand>
    <ligandPart>
        <name>Fe</name>
        <dbReference type="ChEBI" id="CHEBI:18248"/>
    </ligandPart>
</feature>
<keyword evidence="6 20" id="KW-0349">Heme</keyword>
<evidence type="ECO:0000256" key="3">
    <source>
        <dbReference type="ARBA" id="ARBA00005189"/>
    </source>
</evidence>
<comment type="pathway">
    <text evidence="3">Lipid metabolism.</text>
</comment>
<evidence type="ECO:0000259" key="22">
    <source>
        <dbReference type="PROSITE" id="PS50255"/>
    </source>
</evidence>
<evidence type="ECO:0000256" key="1">
    <source>
        <dbReference type="ARBA" id="ARBA00004477"/>
    </source>
</evidence>
<keyword evidence="24" id="KW-1185">Reference proteome</keyword>
<dbReference type="Pfam" id="PF04116">
    <property type="entry name" value="FA_hydroxylase"/>
    <property type="match status" value="1"/>
</dbReference>
<evidence type="ECO:0000313" key="24">
    <source>
        <dbReference type="Proteomes" id="UP000319663"/>
    </source>
</evidence>
<feature type="binding site" description="axial binding residue" evidence="20">
    <location>
        <position position="41"/>
    </location>
    <ligand>
        <name>heme</name>
        <dbReference type="ChEBI" id="CHEBI:30413"/>
    </ligand>
    <ligandPart>
        <name>Fe</name>
        <dbReference type="ChEBI" id="CHEBI:18248"/>
    </ligandPart>
</feature>
<evidence type="ECO:0000256" key="6">
    <source>
        <dbReference type="ARBA" id="ARBA00022617"/>
    </source>
</evidence>
<dbReference type="OrthoDB" id="2204368at2759"/>
<keyword evidence="12 21" id="KW-1133">Transmembrane helix</keyword>
<comment type="similarity">
    <text evidence="4 18">Belongs to the sterol desaturase family. SCS7 subfamily.</text>
</comment>
<feature type="transmembrane region" description="Helical" evidence="21">
    <location>
        <begin position="214"/>
        <end position="232"/>
    </location>
</feature>
<dbReference type="PRINTS" id="PR00363">
    <property type="entry name" value="CYTOCHROMEB5"/>
</dbReference>
<evidence type="ECO:0000313" key="23">
    <source>
        <dbReference type="EMBL" id="TQB77058.1"/>
    </source>
</evidence>
<keyword evidence="14 18" id="KW-0408">Iron</keyword>
<feature type="binding site" evidence="19">
    <location>
        <position position="238"/>
    </location>
    <ligand>
        <name>Zn(2+)</name>
        <dbReference type="ChEBI" id="CHEBI:29105"/>
        <label>1</label>
    </ligand>
</feature>
<comment type="pathway">
    <text evidence="2">Sphingolipid metabolism.</text>
</comment>
<dbReference type="GO" id="GO:0006633">
    <property type="term" value="P:fatty acid biosynthetic process"/>
    <property type="evidence" value="ECO:0007669"/>
    <property type="project" value="UniProtKB-KW"/>
</dbReference>
<dbReference type="GO" id="GO:0005506">
    <property type="term" value="F:iron ion binding"/>
    <property type="evidence" value="ECO:0007669"/>
    <property type="project" value="UniProtKB-UniRule"/>
</dbReference>
<keyword evidence="8 18" id="KW-0479">Metal-binding</keyword>
<dbReference type="FunFam" id="3.10.120.10:FF:000002">
    <property type="entry name" value="Cytochrome b5 type B"/>
    <property type="match status" value="1"/>
</dbReference>
<proteinExistence type="inferred from homology"/>
<sequence length="374" mass="42410">MPGKTLPTLTPAEVESHNSAKSCYVTLGRKVYDVTPFIDDHPGGSELILEYAGKDVTKILRDVASHEHSDSAYEIMDEYIVGIVGSESTSNGKTNGGTNGDAASRPLYEATGMSSAEDLTVETDITQDYKTHKFLDLGQPLLSQLWFSGFSKEFYLQQVHRPRHYKGGEAAPLFGNFLEPLSKTAWYVIPIVWLPPVAYGTFVGYSGLGSAQAAFGYWTLGFFCWSIIEYCMHRFLFHMEKYLPDNRVGLTLHFLLHGIHHYLPMDKYRLVMPPALFLILATPFWKVAHSILYFNWYAGTTAYCGGVFGYICYDLTHYFLHHKKLPPFYATLKKYHLEHHFADYNNGFGVTSPFWDWVFGTQLLLPDAKTLKTQ</sequence>
<keyword evidence="10 18" id="KW-0276">Fatty acid metabolism</keyword>
<name>A0A507R678_MONPU</name>
<feature type="binding site" evidence="19">
    <location>
        <position position="233"/>
    </location>
    <ligand>
        <name>Zn(2+)</name>
        <dbReference type="ChEBI" id="CHEBI:29105"/>
        <label>1</label>
    </ligand>
</feature>
<dbReference type="EMBL" id="VIFY01000004">
    <property type="protein sequence ID" value="TQB77058.1"/>
    <property type="molecule type" value="Genomic_DNA"/>
</dbReference>
<keyword evidence="7 21" id="KW-0812">Transmembrane</keyword>
<keyword evidence="13 18" id="KW-0560">Oxidoreductase</keyword>
<evidence type="ECO:0000256" key="15">
    <source>
        <dbReference type="ARBA" id="ARBA00023098"/>
    </source>
</evidence>
<evidence type="ECO:0000256" key="12">
    <source>
        <dbReference type="ARBA" id="ARBA00022989"/>
    </source>
</evidence>
<dbReference type="InterPro" id="IPR006694">
    <property type="entry name" value="Fatty_acid_hydroxylase"/>
</dbReference>
<feature type="binding site" evidence="19">
    <location>
        <position position="261"/>
    </location>
    <ligand>
        <name>Zn(2+)</name>
        <dbReference type="ChEBI" id="CHEBI:29105"/>
        <label>1</label>
    </ligand>
</feature>